<reference evidence="7 8" key="1">
    <citation type="submission" date="2015-12" db="EMBL/GenBank/DDBJ databases">
        <title>The genome of Folsomia candida.</title>
        <authorList>
            <person name="Faddeeva A."/>
            <person name="Derks M.F."/>
            <person name="Anvar Y."/>
            <person name="Smit S."/>
            <person name="Van Straalen N."/>
            <person name="Roelofs D."/>
        </authorList>
    </citation>
    <scope>NUCLEOTIDE SEQUENCE [LARGE SCALE GENOMIC DNA]</scope>
    <source>
        <strain evidence="7 8">VU population</strain>
        <tissue evidence="7">Whole body</tissue>
    </source>
</reference>
<evidence type="ECO:0000256" key="5">
    <source>
        <dbReference type="SAM" id="MobiDB-lite"/>
    </source>
</evidence>
<comment type="subunit">
    <text evidence="1">Self-associates forming complexes of several hundred monomers.</text>
</comment>
<protein>
    <recommendedName>
        <fullName evidence="2">Regulatory protein zeste</fullName>
    </recommendedName>
</protein>
<evidence type="ECO:0000256" key="3">
    <source>
        <dbReference type="ARBA" id="ARBA00025466"/>
    </source>
</evidence>
<feature type="domain" description="Myb-like" evidence="6">
    <location>
        <begin position="41"/>
        <end position="114"/>
    </location>
</feature>
<dbReference type="PANTHER" id="PTHR23098:SF16">
    <property type="entry name" value="REGULATORY PROTEIN ZESTE"/>
    <property type="match status" value="1"/>
</dbReference>
<proteinExistence type="predicted"/>
<dbReference type="InterPro" id="IPR001005">
    <property type="entry name" value="SANT/Myb"/>
</dbReference>
<dbReference type="EMBL" id="LNIX01000007">
    <property type="protein sequence ID" value="OXA52142.1"/>
    <property type="molecule type" value="Genomic_DNA"/>
</dbReference>
<keyword evidence="4" id="KW-0175">Coiled coil</keyword>
<dbReference type="InterPro" id="IPR028002">
    <property type="entry name" value="Myb_DNA-bind_5"/>
</dbReference>
<feature type="compositionally biased region" description="Polar residues" evidence="5">
    <location>
        <begin position="577"/>
        <end position="593"/>
    </location>
</feature>
<dbReference type="Pfam" id="PF13873">
    <property type="entry name" value="Myb_DNA-bind_5"/>
    <property type="match status" value="1"/>
</dbReference>
<dbReference type="SMART" id="SM00717">
    <property type="entry name" value="SANT"/>
    <property type="match status" value="1"/>
</dbReference>
<organism evidence="7 8">
    <name type="scientific">Folsomia candida</name>
    <name type="common">Springtail</name>
    <dbReference type="NCBI Taxonomy" id="158441"/>
    <lineage>
        <taxon>Eukaryota</taxon>
        <taxon>Metazoa</taxon>
        <taxon>Ecdysozoa</taxon>
        <taxon>Arthropoda</taxon>
        <taxon>Hexapoda</taxon>
        <taxon>Collembola</taxon>
        <taxon>Entomobryomorpha</taxon>
        <taxon>Isotomoidea</taxon>
        <taxon>Isotomidae</taxon>
        <taxon>Proisotominae</taxon>
        <taxon>Folsomia</taxon>
    </lineage>
</organism>
<accession>A0A226E329</accession>
<dbReference type="Proteomes" id="UP000198287">
    <property type="component" value="Unassembled WGS sequence"/>
</dbReference>
<dbReference type="PROSITE" id="PS50090">
    <property type="entry name" value="MYB_LIKE"/>
    <property type="match status" value="1"/>
</dbReference>
<evidence type="ECO:0000256" key="2">
    <source>
        <dbReference type="ARBA" id="ARBA00016807"/>
    </source>
</evidence>
<feature type="region of interest" description="Disordered" evidence="5">
    <location>
        <begin position="223"/>
        <end position="260"/>
    </location>
</feature>
<feature type="compositionally biased region" description="Low complexity" evidence="5">
    <location>
        <begin position="223"/>
        <end position="236"/>
    </location>
</feature>
<dbReference type="PANTHER" id="PTHR23098">
    <property type="entry name" value="AGAP001331-PA-RELATED"/>
    <property type="match status" value="1"/>
</dbReference>
<feature type="region of interest" description="Disordered" evidence="5">
    <location>
        <begin position="574"/>
        <end position="593"/>
    </location>
</feature>
<feature type="region of interest" description="Disordered" evidence="5">
    <location>
        <begin position="416"/>
        <end position="436"/>
    </location>
</feature>
<evidence type="ECO:0000313" key="7">
    <source>
        <dbReference type="EMBL" id="OXA52142.1"/>
    </source>
</evidence>
<dbReference type="GO" id="GO:0005634">
    <property type="term" value="C:nucleus"/>
    <property type="evidence" value="ECO:0007669"/>
    <property type="project" value="TreeGrafter"/>
</dbReference>
<dbReference type="AlphaFoldDB" id="A0A226E329"/>
<comment type="function">
    <text evidence="3">Involved in transvection phenomena (= synapsis-dependent gene expression), where the synaptic pairing of chromosomes carrying genes with which zeste interacts influences the expression of these genes. Zeste binds to DNA and stimulates transcription from a nearby promoter.</text>
</comment>
<comment type="caution">
    <text evidence="7">The sequence shown here is derived from an EMBL/GenBank/DDBJ whole genome shotgun (WGS) entry which is preliminary data.</text>
</comment>
<sequence>METILQLSRRMAHNSSSPPSSMDMKYSPTESLKLSNRDNKRIERRKPNWTEAENVFLLDQFGIHREILTCKATDASTNLKKQEIWRLICQNLNTHNTLVRRTPAEVRRKWKNLVTAAKKEVWEMRHQIHLSGGSGSNGRKISELSQRVLQLHSSGGFSSANPNGLYGTLLSAGLIGPPTPVGGGGGSGDKYGSSSKYDDDKSYIPAHFTPIITLSESNNNHISLLGSGNHSGHSGEPPSPLSEDDDDESSDSRNAAEFMSDSGIIYEQEGIDLRVNVSTRQNGGGSSNSVIHHHNGINGRNRHLIIKNSDPGDDDEDDEDDVEVEDMSLIRFASHLGLREKFGKSSPVPINPFITSALLNNNNNNNSINKSNNIVNHNLHDFERSDRDRGEGGYNIRQSIQPRNVTKDVAVVANGPANRKSSESTEEISTRPSNNNIASLNGDLIDATLRLRNHFLSTLKESDHLSSLYKERLELQIEVLKLRKQKLNQELEAKQNRSSSNKGGVANNRVIRHNSRVRAAIAQERRNRNRLNPYFRLKPKNTWMNFAAREKLLEDGIEGVSDVNVPKTVEIVPNGVVNGNASDSSSDQEGGKH</sequence>
<feature type="region of interest" description="Disordered" evidence="5">
    <location>
        <begin position="7"/>
        <end position="31"/>
    </location>
</feature>
<evidence type="ECO:0000256" key="1">
    <source>
        <dbReference type="ARBA" id="ARBA00011764"/>
    </source>
</evidence>
<evidence type="ECO:0000256" key="4">
    <source>
        <dbReference type="SAM" id="Coils"/>
    </source>
</evidence>
<keyword evidence="8" id="KW-1185">Reference proteome</keyword>
<name>A0A226E329_FOLCA</name>
<gene>
    <name evidence="7" type="ORF">Fcan01_13396</name>
</gene>
<feature type="coiled-coil region" evidence="4">
    <location>
        <begin position="465"/>
        <end position="497"/>
    </location>
</feature>
<evidence type="ECO:0000259" key="6">
    <source>
        <dbReference type="PROSITE" id="PS50090"/>
    </source>
</evidence>
<evidence type="ECO:0000313" key="8">
    <source>
        <dbReference type="Proteomes" id="UP000198287"/>
    </source>
</evidence>